<dbReference type="Gene3D" id="2.30.38.10">
    <property type="entry name" value="Luciferase, Domain 3"/>
    <property type="match status" value="1"/>
</dbReference>
<dbReference type="Gene3D" id="3.40.50.980">
    <property type="match status" value="2"/>
</dbReference>
<gene>
    <name evidence="10" type="ORF">EX87_17350</name>
</gene>
<dbReference type="NCBIfam" id="TIGR01720">
    <property type="entry name" value="NRPS-para261"/>
    <property type="match status" value="1"/>
</dbReference>
<protein>
    <submittedName>
        <fullName evidence="10">Mycosubtilin synthase subunit B</fullName>
    </submittedName>
</protein>
<dbReference type="InterPro" id="IPR045851">
    <property type="entry name" value="AMP-bd_C_sf"/>
</dbReference>
<evidence type="ECO:0000256" key="8">
    <source>
        <dbReference type="SAM" id="Coils"/>
    </source>
</evidence>
<dbReference type="Gene3D" id="3.30.300.30">
    <property type="match status" value="1"/>
</dbReference>
<dbReference type="InterPro" id="IPR025110">
    <property type="entry name" value="AMP-bd_C"/>
</dbReference>
<evidence type="ECO:0000256" key="2">
    <source>
        <dbReference type="ARBA" id="ARBA00006432"/>
    </source>
</evidence>
<dbReference type="GO" id="GO:0043041">
    <property type="term" value="P:amino acid activation for nonribosomal peptide biosynthetic process"/>
    <property type="evidence" value="ECO:0007669"/>
    <property type="project" value="UniProtKB-ARBA"/>
</dbReference>
<evidence type="ECO:0000256" key="7">
    <source>
        <dbReference type="ARBA" id="ARBA00023268"/>
    </source>
</evidence>
<dbReference type="GO" id="GO:0016874">
    <property type="term" value="F:ligase activity"/>
    <property type="evidence" value="ECO:0007669"/>
    <property type="project" value="UniProtKB-KW"/>
</dbReference>
<dbReference type="Pfam" id="PF00501">
    <property type="entry name" value="AMP-binding"/>
    <property type="match status" value="1"/>
</dbReference>
<dbReference type="GO" id="GO:0017000">
    <property type="term" value="P:antibiotic biosynthetic process"/>
    <property type="evidence" value="ECO:0007669"/>
    <property type="project" value="UniProtKB-KW"/>
</dbReference>
<evidence type="ECO:0000256" key="6">
    <source>
        <dbReference type="ARBA" id="ARBA00023194"/>
    </source>
</evidence>
<evidence type="ECO:0000256" key="4">
    <source>
        <dbReference type="ARBA" id="ARBA00022553"/>
    </source>
</evidence>
<dbReference type="InterPro" id="IPR023213">
    <property type="entry name" value="CAT-like_dom_sf"/>
</dbReference>
<feature type="coiled-coil region" evidence="8">
    <location>
        <begin position="1249"/>
        <end position="1292"/>
    </location>
</feature>
<feature type="domain" description="Carrier" evidence="9">
    <location>
        <begin position="962"/>
        <end position="1036"/>
    </location>
</feature>
<dbReference type="InterPro" id="IPR001242">
    <property type="entry name" value="Condensation_dom"/>
</dbReference>
<comment type="cofactor">
    <cofactor evidence="1">
        <name>pantetheine 4'-phosphate</name>
        <dbReference type="ChEBI" id="CHEBI:47942"/>
    </cofactor>
</comment>
<dbReference type="PANTHER" id="PTHR45398:SF1">
    <property type="entry name" value="ENZYME, PUTATIVE (JCVI)-RELATED"/>
    <property type="match status" value="1"/>
</dbReference>
<sequence length="1502" mass="172160">MRVIILTVTYEYYPLSHPQKRIWYIEKTYPHTSMYNIGGIVQMNGSVDLACLTQAIKIFIKKHDGLRLHLHENEGNVSQYIVELDDVEVPFYDFSHSEHAEEEALKWAETEFKKPFVLVDRPLFSFATFRAHEKYTGYFVKLHHIIADGWSINIMTNQISSIYQKIKNGHDLAEEVESSYLDFLQQEDKYLTSSRFEKNKKYWNEKFHSLPDSFLNKSSDQVEGKRRSIELDQDLSARINTFATSHNLSLNSLFIMLVLLYQYKTQQNHDQILGIPVLNRSGNKEKNIFGMFTSTMPFRMVLEDTETLVGLSKRIHNEILSNFFHQKYPYDLLISDLELKKKGYDSLFQVCVNYYGTRLVNELEGIRLDNLEFYSGYQAYSLQLVIKEWSSESKITLFYDYKTSDYTNEKIEEIHHRLMYMLEQLLEQPEKSIKEVSLLSPQEKHDHLYGRNQTDAFYPKDKLIHQLFEEQVALTPDRVAVCFQQNTYTYCQLNEQANRLARTLRAKGVGPDQLVGIYMRHSYEMIVGIWAVLKAGGAYVPIDPDFPLDRVSYILQDSQAKLLLSNEDVNIEGFKGEIIRLDDPTSYSSESQNLTTLNQVSDLVYAIYTSGSTGKPKGTLIEHRGLVNYIHWAKQKYIQTQDETFALYSSLAFDLTVTSIFAPLLNGNQVIVYVENGSEFVLDTILRENRVNILKLTPAHLALISSRDNHNSVIKRLIVGGEDLKATLAAKTYESFSGDICIYNEYGPTETVVGCMIYEYNPQLDRMGSVPIGRPIHNVQIYLLNDDLQPVPDGVTGELYISGDGIARGYLAREDLTKDRFLDNPFKRGYRLYKTGDLARMLPSQDIEYAGRIDHQVKLKGYRIELGEIENCLTSFASVKEAVVIDRLEENGHKYLCAYMIADENISIVEMRLKLASKLPSYMIPSYFVTVDTFPLTSNGKIDRKQLPDPLATSRANQVGNKPANDTEEIVMKIMKEVLQTNEITVDSNFYFLGGDSIKAIQVVSKLNQMNLGATVKDIMTFPVIHELAAAIELNQQPVAPQTVMNGTIKPTPITAWFFSQNLRKPEHWNQSVLLQLKKSFSTEQISKVLTKIVHHHDTLRLNYDGKAEVLYYNEKHLANPVDVQTVNLMGMPIDIQLEKMKQMGEQVKSSLDLEEGLLLKAVLFLLDEGQTRLLLTAHHLVVDGVSWRILLEDMGLLFGCIEEGRDLHLPAKTHSFQKWAEELDAYSKTGALRYEQYWKEALRTPVWQNEAKNEAKESLQNAETLHAEFSIESTEQLLRNANRAYQTHAHELIIMGVCLAIKSAMNETDVVLEMEGHGREQLFSDIDVSRTIGWFTSMYPVRLQLPQGDIAQVMKDLKEQIRTVPNKGIDFGVLSYLTGALTQLSDKRIRFNFLGEVDNQVDNQYLTLAHEDTGTDISLQNPMTYLIEINAMIKEKKLHVALTYSQSNYQRVAMKEFLDNIITSTNDILKHCCQSEEIRDFTPSDFTTVTLTQDDLDDLFA</sequence>
<dbReference type="CDD" id="cd19534">
    <property type="entry name" value="E_NRPS"/>
    <property type="match status" value="1"/>
</dbReference>
<dbReference type="GO" id="GO:0008610">
    <property type="term" value="P:lipid biosynthetic process"/>
    <property type="evidence" value="ECO:0007669"/>
    <property type="project" value="UniProtKB-ARBA"/>
</dbReference>
<dbReference type="SUPFAM" id="SSF56801">
    <property type="entry name" value="Acetyl-CoA synthetase-like"/>
    <property type="match status" value="1"/>
</dbReference>
<dbReference type="SUPFAM" id="SSF47336">
    <property type="entry name" value="ACP-like"/>
    <property type="match status" value="1"/>
</dbReference>
<keyword evidence="5" id="KW-0436">Ligase</keyword>
<comment type="similarity">
    <text evidence="2">Belongs to the ATP-dependent AMP-binding enzyme family.</text>
</comment>
<geneLocation type="plasmid" evidence="10">
    <name>unnamed1</name>
</geneLocation>
<keyword evidence="8" id="KW-0175">Coiled coil</keyword>
<dbReference type="InterPro" id="IPR000873">
    <property type="entry name" value="AMP-dep_synth/lig_dom"/>
</dbReference>
<dbReference type="InterPro" id="IPR009081">
    <property type="entry name" value="PP-bd_ACP"/>
</dbReference>
<dbReference type="PROSITE" id="PS50075">
    <property type="entry name" value="CARRIER"/>
    <property type="match status" value="1"/>
</dbReference>
<organism evidence="10">
    <name type="scientific">Brevibacillus laterosporus</name>
    <name type="common">Bacillus laterosporus</name>
    <dbReference type="NCBI Taxonomy" id="1465"/>
    <lineage>
        <taxon>Bacteria</taxon>
        <taxon>Bacillati</taxon>
        <taxon>Bacillota</taxon>
        <taxon>Bacilli</taxon>
        <taxon>Bacillales</taxon>
        <taxon>Paenibacillaceae</taxon>
        <taxon>Brevibacillus</taxon>
    </lineage>
</organism>
<dbReference type="Gene3D" id="3.30.559.10">
    <property type="entry name" value="Chloramphenicol acetyltransferase-like domain"/>
    <property type="match status" value="2"/>
</dbReference>
<evidence type="ECO:0000256" key="1">
    <source>
        <dbReference type="ARBA" id="ARBA00001957"/>
    </source>
</evidence>
<evidence type="ECO:0000259" key="9">
    <source>
        <dbReference type="PROSITE" id="PS50075"/>
    </source>
</evidence>
<dbReference type="Pfam" id="PF00550">
    <property type="entry name" value="PP-binding"/>
    <property type="match status" value="1"/>
</dbReference>
<keyword evidence="7" id="KW-0511">Multifunctional enzyme</keyword>
<dbReference type="Gene3D" id="3.30.559.30">
    <property type="entry name" value="Nonribosomal peptide synthetase, condensation domain"/>
    <property type="match status" value="2"/>
</dbReference>
<evidence type="ECO:0000256" key="5">
    <source>
        <dbReference type="ARBA" id="ARBA00022598"/>
    </source>
</evidence>
<dbReference type="InterPro" id="IPR010071">
    <property type="entry name" value="AA_adenyl_dom"/>
</dbReference>
<accession>A0A0F7EIC5</accession>
<dbReference type="InterPro" id="IPR036736">
    <property type="entry name" value="ACP-like_sf"/>
</dbReference>
<keyword evidence="10" id="KW-0614">Plasmid</keyword>
<dbReference type="PANTHER" id="PTHR45398">
    <property type="match status" value="1"/>
</dbReference>
<dbReference type="Pfam" id="PF13193">
    <property type="entry name" value="AMP-binding_C"/>
    <property type="match status" value="1"/>
</dbReference>
<keyword evidence="6" id="KW-0045">Antibiotic biosynthesis</keyword>
<dbReference type="FunFam" id="3.30.300.30:FF:000010">
    <property type="entry name" value="Enterobactin synthetase component F"/>
    <property type="match status" value="1"/>
</dbReference>
<dbReference type="FunFam" id="3.40.50.12780:FF:000012">
    <property type="entry name" value="Non-ribosomal peptide synthetase"/>
    <property type="match status" value="1"/>
</dbReference>
<dbReference type="EMBL" id="CP011075">
    <property type="protein sequence ID" value="AKF95393.1"/>
    <property type="molecule type" value="Genomic_DNA"/>
</dbReference>
<dbReference type="GO" id="GO:0044550">
    <property type="term" value="P:secondary metabolite biosynthetic process"/>
    <property type="evidence" value="ECO:0007669"/>
    <property type="project" value="UniProtKB-ARBA"/>
</dbReference>
<dbReference type="Gene3D" id="1.10.1200.10">
    <property type="entry name" value="ACP-like"/>
    <property type="match status" value="1"/>
</dbReference>
<keyword evidence="3" id="KW-0596">Phosphopantetheine</keyword>
<dbReference type="InterPro" id="IPR010060">
    <property type="entry name" value="NRPS_synth"/>
</dbReference>
<dbReference type="Pfam" id="PF00668">
    <property type="entry name" value="Condensation"/>
    <property type="match status" value="2"/>
</dbReference>
<reference evidence="10" key="1">
    <citation type="submission" date="2015-03" db="EMBL/GenBank/DDBJ databases">
        <title>MIGS Cultured Bacterial/Archaeal sample from Brevibacillus laterosporus.</title>
        <authorList>
            <person name="Zeng D."/>
            <person name="Zhu L."/>
            <person name="Dong G."/>
            <person name="Ye W."/>
            <person name="Ren D."/>
            <person name="Wu L."/>
            <person name="Xu J."/>
            <person name="Li G."/>
            <person name="Guo L."/>
        </authorList>
    </citation>
    <scope>NUCLEOTIDE SEQUENCE</scope>
    <source>
        <strain evidence="10">B9</strain>
        <plasmid evidence="10">unnamed1</plasmid>
    </source>
</reference>
<dbReference type="SUPFAM" id="SSF52777">
    <property type="entry name" value="CoA-dependent acyltransferases"/>
    <property type="match status" value="4"/>
</dbReference>
<dbReference type="NCBIfam" id="TIGR01733">
    <property type="entry name" value="AA-adenyl-dom"/>
    <property type="match status" value="1"/>
</dbReference>
<proteinExistence type="inferred from homology"/>
<keyword evidence="4" id="KW-0597">Phosphoprotein</keyword>
<dbReference type="FunFam" id="3.40.50.980:FF:000001">
    <property type="entry name" value="Non-ribosomal peptide synthetase"/>
    <property type="match status" value="1"/>
</dbReference>
<evidence type="ECO:0000313" key="10">
    <source>
        <dbReference type="EMBL" id="AKF95393.1"/>
    </source>
</evidence>
<name>A0A0F7EIC5_BRELA</name>
<evidence type="ECO:0000256" key="3">
    <source>
        <dbReference type="ARBA" id="ARBA00022450"/>
    </source>
</evidence>